<dbReference type="GO" id="GO:0045494">
    <property type="term" value="P:photoreceptor cell maintenance"/>
    <property type="evidence" value="ECO:0007669"/>
    <property type="project" value="TreeGrafter"/>
</dbReference>
<dbReference type="Gene3D" id="3.50.7.10">
    <property type="entry name" value="GroEL"/>
    <property type="match status" value="1"/>
</dbReference>
<reference evidence="1" key="1">
    <citation type="journal article" date="2023" name="DNA Res.">
        <title>Chromosome-level genome assembly of Phrynocephalus forsythii using third-generation DNA sequencing and Hi-C analysis.</title>
        <authorList>
            <person name="Qi Y."/>
            <person name="Zhao W."/>
            <person name="Zhao Y."/>
            <person name="Niu C."/>
            <person name="Cao S."/>
            <person name="Zhang Y."/>
        </authorList>
    </citation>
    <scope>NUCLEOTIDE SEQUENCE</scope>
    <source>
        <tissue evidence="1">Muscle</tissue>
    </source>
</reference>
<dbReference type="GO" id="GO:0005524">
    <property type="term" value="F:ATP binding"/>
    <property type="evidence" value="ECO:0007669"/>
    <property type="project" value="InterPro"/>
</dbReference>
<proteinExistence type="predicted"/>
<dbReference type="AlphaFoldDB" id="A0A9Q0XTS3"/>
<name>A0A9Q0XTS3_9SAUR</name>
<dbReference type="Gene3D" id="1.10.560.10">
    <property type="entry name" value="GroEL-like equatorial domain"/>
    <property type="match status" value="2"/>
</dbReference>
<evidence type="ECO:0000313" key="1">
    <source>
        <dbReference type="EMBL" id="KAJ7326988.1"/>
    </source>
</evidence>
<dbReference type="OrthoDB" id="10037098at2759"/>
<dbReference type="InterPro" id="IPR002423">
    <property type="entry name" value="Cpn60/GroEL/TCP-1"/>
</dbReference>
<dbReference type="EMBL" id="JAPFRF010000007">
    <property type="protein sequence ID" value="KAJ7326988.1"/>
    <property type="molecule type" value="Genomic_DNA"/>
</dbReference>
<organism evidence="1 2">
    <name type="scientific">Phrynocephalus forsythii</name>
    <dbReference type="NCBI Taxonomy" id="171643"/>
    <lineage>
        <taxon>Eukaryota</taxon>
        <taxon>Metazoa</taxon>
        <taxon>Chordata</taxon>
        <taxon>Craniata</taxon>
        <taxon>Vertebrata</taxon>
        <taxon>Euteleostomi</taxon>
        <taxon>Lepidosauria</taxon>
        <taxon>Squamata</taxon>
        <taxon>Bifurcata</taxon>
        <taxon>Unidentata</taxon>
        <taxon>Episquamata</taxon>
        <taxon>Toxicofera</taxon>
        <taxon>Iguania</taxon>
        <taxon>Acrodonta</taxon>
        <taxon>Agamidae</taxon>
        <taxon>Agaminae</taxon>
        <taxon>Phrynocephalus</taxon>
    </lineage>
</organism>
<dbReference type="PANTHER" id="PTHR46883">
    <property type="entry name" value="BARDET-BIEDL SYNDROME 12 PROTEIN"/>
    <property type="match status" value="1"/>
</dbReference>
<dbReference type="PANTHER" id="PTHR46883:SF1">
    <property type="entry name" value="BARDET-BIEDL SYNDROME 12 PROTEIN"/>
    <property type="match status" value="1"/>
</dbReference>
<dbReference type="InterPro" id="IPR027413">
    <property type="entry name" value="GROEL-like_equatorial_sf"/>
</dbReference>
<comment type="caution">
    <text evidence="1">The sequence shown here is derived from an EMBL/GenBank/DDBJ whole genome shotgun (WGS) entry which is preliminary data.</text>
</comment>
<evidence type="ECO:0008006" key="3">
    <source>
        <dbReference type="Google" id="ProtNLM"/>
    </source>
</evidence>
<dbReference type="InterPro" id="IPR042984">
    <property type="entry name" value="BBS12"/>
</dbReference>
<sequence>MALRSTDRKRHVGLQQLSALASTGKTLLGPAKSSKFIVDERTPGSACICSAVRLLENLDLDSPVGQLLSETIQAQNKEYKTGTTTLLFLVSAWSNAVLECLQQGIPLPVIVNVMSESLNSCIEHIEGFALPLHNMKQLLDNTPIQWGKALFDISCSPSERHSIEIKTSDSKYNRTVLNLVEDFCECEKESKERLEGPTIQQANICNMWGKCGYSEVCAAGSTMCSPNSTSCTFAAGKTMIQKNCSLQDCHLSVSSCNKVSKVTHSRYFSTVNENPSLKQRHQMREFDGLSDLGQLAMSLSHGNGPTMKLVQDILRHQLQTGNKMADMASFLFNILEVVTCCLPGMSENHSCVYPGYITLIPPETAVVVKQFQDKPLRVILVDGDLTENYRHLGLNRPQNMRIFSVSASDLRSSSSFWVDSMLGILIQFEINLVLVQGNVCKQLEDRCLLNDIVVICQVPPNALRAFSNITRAEKVTYLTQVNEHCIGKGIHVKLCGILETNWVSLGDQVPVALTAEGMCLVTVVLGSLVTSKMQSTEDCFWTCAYRVYYALRDQAVFPGGGTVEFLCLNHLENLAKETKKSSGELYGGCSWLTKSSEQYKTLVLNSLANGWHQYLCTLMVNTANYASKFEANTFIQQHLRKAAESSSPSAYIMDAFTKGTLGVVSSESVGTAAPKVYDNIAAKTEAWRRALDLVLLVLQTDAEIVTGPKRDQLLKSEGSSEYLFL</sequence>
<accession>A0A9Q0XTS3</accession>
<dbReference type="InterPro" id="IPR027409">
    <property type="entry name" value="GroEL-like_apical_dom_sf"/>
</dbReference>
<keyword evidence="2" id="KW-1185">Reference proteome</keyword>
<dbReference type="SUPFAM" id="SSF52029">
    <property type="entry name" value="GroEL apical domain-like"/>
    <property type="match status" value="1"/>
</dbReference>
<gene>
    <name evidence="1" type="ORF">JRQ81_016747</name>
</gene>
<dbReference type="Proteomes" id="UP001142489">
    <property type="component" value="Unassembled WGS sequence"/>
</dbReference>
<dbReference type="GO" id="GO:0051131">
    <property type="term" value="P:chaperone-mediated protein complex assembly"/>
    <property type="evidence" value="ECO:0007669"/>
    <property type="project" value="InterPro"/>
</dbReference>
<evidence type="ECO:0000313" key="2">
    <source>
        <dbReference type="Proteomes" id="UP001142489"/>
    </source>
</evidence>
<dbReference type="SUPFAM" id="SSF48592">
    <property type="entry name" value="GroEL equatorial domain-like"/>
    <property type="match status" value="1"/>
</dbReference>
<dbReference type="Pfam" id="PF00118">
    <property type="entry name" value="Cpn60_TCP1"/>
    <property type="match status" value="2"/>
</dbReference>
<protein>
    <recommendedName>
        <fullName evidence="3">Bardet-Biedl syndrome 12</fullName>
    </recommendedName>
</protein>